<feature type="transmembrane region" description="Helical" evidence="1">
    <location>
        <begin position="163"/>
        <end position="184"/>
    </location>
</feature>
<evidence type="ECO:0008006" key="4">
    <source>
        <dbReference type="Google" id="ProtNLM"/>
    </source>
</evidence>
<comment type="caution">
    <text evidence="2">The sequence shown here is derived from an EMBL/GenBank/DDBJ whole genome shotgun (WGS) entry which is preliminary data.</text>
</comment>
<gene>
    <name evidence="2" type="ORF">FRC54_00865</name>
</gene>
<feature type="transmembrane region" description="Helical" evidence="1">
    <location>
        <begin position="81"/>
        <end position="100"/>
    </location>
</feature>
<feature type="transmembrane region" description="Helical" evidence="1">
    <location>
        <begin position="53"/>
        <end position="75"/>
    </location>
</feature>
<evidence type="ECO:0000256" key="1">
    <source>
        <dbReference type="SAM" id="Phobius"/>
    </source>
</evidence>
<dbReference type="Pfam" id="PF19845">
    <property type="entry name" value="DUF6320"/>
    <property type="match status" value="1"/>
</dbReference>
<feature type="transmembrane region" description="Helical" evidence="1">
    <location>
        <begin position="196"/>
        <end position="215"/>
    </location>
</feature>
<feature type="transmembrane region" description="Helical" evidence="1">
    <location>
        <begin position="137"/>
        <end position="156"/>
    </location>
</feature>
<dbReference type="AlphaFoldDB" id="A0A6N7IWA2"/>
<dbReference type="Proteomes" id="UP000460257">
    <property type="component" value="Unassembled WGS sequence"/>
</dbReference>
<organism evidence="2 3">
    <name type="scientific">Candidatus Weimeria bifida</name>
    <dbReference type="NCBI Taxonomy" id="2599074"/>
    <lineage>
        <taxon>Bacteria</taxon>
        <taxon>Bacillati</taxon>
        <taxon>Bacillota</taxon>
        <taxon>Clostridia</taxon>
        <taxon>Lachnospirales</taxon>
        <taxon>Lachnospiraceae</taxon>
        <taxon>Candidatus Weimeria</taxon>
    </lineage>
</organism>
<keyword evidence="1" id="KW-0472">Membrane</keyword>
<sequence>MSKKCAHCHITVLDSDADFCPLCNGALSEDSSYPAVKQNGYPDVVAKRQRRTFFLMLLLTIVVAGSFLSCAINFINRGFPWSVIVVSSLVYIYIEFYMFLNPDMPIPAKIAITIFLALVFVVIIDVVTGFNKWSLNYCLPGALILFNMLIVVMMFVNHRRWESYTWLPLLSIAFGIIPVVLMKFDFVTHPTVSEIAFISSVLLFLVGLILGGANARTELKRRFHF</sequence>
<evidence type="ECO:0000313" key="3">
    <source>
        <dbReference type="Proteomes" id="UP000460257"/>
    </source>
</evidence>
<feature type="transmembrane region" description="Helical" evidence="1">
    <location>
        <begin position="112"/>
        <end position="131"/>
    </location>
</feature>
<proteinExistence type="predicted"/>
<name>A0A6N7IWA2_9FIRM</name>
<reference evidence="2" key="1">
    <citation type="journal article" date="2020" name="Appl. Environ. Microbiol.">
        <title>Medium-Chain Fatty Acid Synthesis by 'Candidatus Weimeria bifida' gen. nov., sp. nov., and 'Candidatus Pseudoramibacter fermentans' sp. nov.</title>
        <authorList>
            <person name="Scarborough M.J."/>
            <person name="Myers K.S."/>
            <person name="Donohue T.J."/>
            <person name="Noguera D.R."/>
        </authorList>
    </citation>
    <scope>NUCLEOTIDE SEQUENCE</scope>
    <source>
        <strain evidence="2">LCO1.1</strain>
    </source>
</reference>
<evidence type="ECO:0000313" key="2">
    <source>
        <dbReference type="EMBL" id="MQN00541.1"/>
    </source>
</evidence>
<protein>
    <recommendedName>
        <fullName evidence="4">Zinc ribbon domain-containing protein</fullName>
    </recommendedName>
</protein>
<keyword evidence="1" id="KW-0812">Transmembrane</keyword>
<accession>A0A6N7IWA2</accession>
<dbReference type="InterPro" id="IPR046283">
    <property type="entry name" value="DUF6320"/>
</dbReference>
<dbReference type="EMBL" id="VOGC01000002">
    <property type="protein sequence ID" value="MQN00541.1"/>
    <property type="molecule type" value="Genomic_DNA"/>
</dbReference>
<keyword evidence="3" id="KW-1185">Reference proteome</keyword>
<keyword evidence="1" id="KW-1133">Transmembrane helix</keyword>